<dbReference type="STRING" id="1121338.CLTEP_19520"/>
<dbReference type="InterPro" id="IPR036868">
    <property type="entry name" value="TusA-like_sf"/>
</dbReference>
<accession>A0A151B384</accession>
<feature type="domain" description="UPF0033" evidence="2">
    <location>
        <begin position="8"/>
        <end position="32"/>
    </location>
</feature>
<dbReference type="NCBIfam" id="TIGR03527">
    <property type="entry name" value="selenium_YedF"/>
    <property type="match status" value="1"/>
</dbReference>
<dbReference type="PATRIC" id="fig|1121338.3.peg.2013"/>
<dbReference type="PROSITE" id="PS01148">
    <property type="entry name" value="UPF0033"/>
    <property type="match status" value="1"/>
</dbReference>
<dbReference type="Gene3D" id="3.40.1260.10">
    <property type="entry name" value="DsrEFH-like"/>
    <property type="match status" value="1"/>
</dbReference>
<evidence type="ECO:0000259" key="2">
    <source>
        <dbReference type="PROSITE" id="PS01148"/>
    </source>
</evidence>
<dbReference type="SUPFAM" id="SSF64307">
    <property type="entry name" value="SirA-like"/>
    <property type="match status" value="1"/>
</dbReference>
<dbReference type="Pfam" id="PF02635">
    <property type="entry name" value="DsrE"/>
    <property type="match status" value="1"/>
</dbReference>
<dbReference type="SUPFAM" id="SSF75169">
    <property type="entry name" value="DsrEFH-like"/>
    <property type="match status" value="1"/>
</dbReference>
<dbReference type="InterPro" id="IPR001455">
    <property type="entry name" value="TusA-like"/>
</dbReference>
<protein>
    <submittedName>
        <fullName evidence="3">SirA-like protein</fullName>
    </submittedName>
</protein>
<keyword evidence="4" id="KW-1185">Reference proteome</keyword>
<proteinExistence type="inferred from homology"/>
<sequence length="203" mass="22189">MCIMIKIIDCKGMSCPLPVVNTKKYFDSIESGTAVTIVDNEVAKNNVVKLAQKSGFSFDIEEKDGYFHVKMIKGEASTSENNEAGTNENKNDEKFVIVIGQNKLGHGNDELGEILMKGYIFALSEADIIPTDILFLNSGVKLTVEDSAVLDGLTKLKDKNVNILVCGTCTDFYGVTDKVAIGEISNMYSIVETMNEADKIINI</sequence>
<evidence type="ECO:0000313" key="3">
    <source>
        <dbReference type="EMBL" id="KYH34107.1"/>
    </source>
</evidence>
<name>A0A151B384_9CLOT</name>
<dbReference type="PANTHER" id="PTHR33279:SF6">
    <property type="entry name" value="SULFUR CARRIER PROTEIN YEDF-RELATED"/>
    <property type="match status" value="1"/>
</dbReference>
<dbReference type="CDD" id="cd03421">
    <property type="entry name" value="SirA_like_N"/>
    <property type="match status" value="1"/>
</dbReference>
<evidence type="ECO:0000313" key="4">
    <source>
        <dbReference type="Proteomes" id="UP000075531"/>
    </source>
</evidence>
<dbReference type="PANTHER" id="PTHR33279">
    <property type="entry name" value="SULFUR CARRIER PROTEIN YEDF-RELATED"/>
    <property type="match status" value="1"/>
</dbReference>
<reference evidence="3 4" key="1">
    <citation type="submission" date="2016-02" db="EMBL/GenBank/DDBJ databases">
        <title>Genome sequence of Clostridium tepidiprofundi DSM 19306.</title>
        <authorList>
            <person name="Poehlein A."/>
            <person name="Daniel R."/>
        </authorList>
    </citation>
    <scope>NUCLEOTIDE SEQUENCE [LARGE SCALE GENOMIC DNA]</scope>
    <source>
        <strain evidence="3 4">DSM 19306</strain>
    </source>
</reference>
<dbReference type="Proteomes" id="UP000075531">
    <property type="component" value="Unassembled WGS sequence"/>
</dbReference>
<dbReference type="Gene3D" id="3.30.110.40">
    <property type="entry name" value="TusA-like domain"/>
    <property type="match status" value="1"/>
</dbReference>
<dbReference type="AlphaFoldDB" id="A0A151B384"/>
<dbReference type="InterPro" id="IPR019870">
    <property type="entry name" value="Se_metab_YedF"/>
</dbReference>
<dbReference type="InterPro" id="IPR003787">
    <property type="entry name" value="Sulphur_relay_DsrE/F-like"/>
</dbReference>
<organism evidence="3 4">
    <name type="scientific">Clostridium tepidiprofundi DSM 19306</name>
    <dbReference type="NCBI Taxonomy" id="1121338"/>
    <lineage>
        <taxon>Bacteria</taxon>
        <taxon>Bacillati</taxon>
        <taxon>Bacillota</taxon>
        <taxon>Clostridia</taxon>
        <taxon>Eubacteriales</taxon>
        <taxon>Clostridiaceae</taxon>
        <taxon>Clostridium</taxon>
    </lineage>
</organism>
<dbReference type="Pfam" id="PF01206">
    <property type="entry name" value="TusA"/>
    <property type="match status" value="1"/>
</dbReference>
<dbReference type="EMBL" id="LTBA01000025">
    <property type="protein sequence ID" value="KYH34107.1"/>
    <property type="molecule type" value="Genomic_DNA"/>
</dbReference>
<comment type="caution">
    <text evidence="3">The sequence shown here is derived from an EMBL/GenBank/DDBJ whole genome shotgun (WGS) entry which is preliminary data.</text>
</comment>
<evidence type="ECO:0000256" key="1">
    <source>
        <dbReference type="ARBA" id="ARBA00008984"/>
    </source>
</evidence>
<dbReference type="InterPro" id="IPR027396">
    <property type="entry name" value="DsrEFH-like"/>
</dbReference>
<gene>
    <name evidence="3" type="ORF">CLTEP_19520</name>
</gene>
<comment type="similarity">
    <text evidence="1">Belongs to the sulfur carrier protein TusA family.</text>
</comment>